<evidence type="ECO:0000313" key="2">
    <source>
        <dbReference type="Proteomes" id="UP000470772"/>
    </source>
</evidence>
<evidence type="ECO:0000313" key="1">
    <source>
        <dbReference type="EMBL" id="MUN30047.1"/>
    </source>
</evidence>
<keyword evidence="2" id="KW-1185">Reference proteome</keyword>
<gene>
    <name evidence="1" type="ORF">GC250_11540</name>
</gene>
<proteinExistence type="predicted"/>
<dbReference type="RefSeq" id="WP_054838846.1">
    <property type="nucleotide sequence ID" value="NZ_BBBY01000020.1"/>
</dbReference>
<comment type="caution">
    <text evidence="1">The sequence shown here is derived from an EMBL/GenBank/DDBJ whole genome shotgun (WGS) entry which is preliminary data.</text>
</comment>
<accession>A0A6A9QL64</accession>
<reference evidence="1 2" key="1">
    <citation type="submission" date="2019-10" db="EMBL/GenBank/DDBJ databases">
        <title>Sequencing and Assembly of Multiple Reported Metal-Biooxidizing Members of the Extremely Thermoacidophilic Archaeal Family Sulfolobaceae.</title>
        <authorList>
            <person name="Counts J.A."/>
            <person name="Kelly R.M."/>
        </authorList>
    </citation>
    <scope>NUCLEOTIDE SEQUENCE [LARGE SCALE GENOMIC DNA]</scope>
    <source>
        <strain evidence="1 2">DSM 6482</strain>
    </source>
</reference>
<organism evidence="1 2">
    <name type="scientific">Sulfuracidifex metallicus DSM 6482 = JCM 9184</name>
    <dbReference type="NCBI Taxonomy" id="523847"/>
    <lineage>
        <taxon>Archaea</taxon>
        <taxon>Thermoproteota</taxon>
        <taxon>Thermoprotei</taxon>
        <taxon>Sulfolobales</taxon>
        <taxon>Sulfolobaceae</taxon>
        <taxon>Sulfuracidifex</taxon>
    </lineage>
</organism>
<sequence length="88" mass="10184">MEIPNYVNAGVRKAREKKGKVKLYVDEDGTYYLVIGVSLACRDRNKLMNEIYDEVYKETQEANMMILVVDEKEIGKIEPVGKEIKIEQ</sequence>
<dbReference type="OrthoDB" id="38890at2157"/>
<dbReference type="AlphaFoldDB" id="A0A6A9QL64"/>
<protein>
    <submittedName>
        <fullName evidence="1">Uncharacterized protein</fullName>
    </submittedName>
</protein>
<dbReference type="Proteomes" id="UP000470772">
    <property type="component" value="Unassembled WGS sequence"/>
</dbReference>
<name>A0A6A9QL64_SULME</name>
<dbReference type="EMBL" id="WGGD01000005">
    <property type="protein sequence ID" value="MUN30047.1"/>
    <property type="molecule type" value="Genomic_DNA"/>
</dbReference>